<dbReference type="Proteomes" id="UP000192902">
    <property type="component" value="Chromosome"/>
</dbReference>
<dbReference type="PANTHER" id="PTHR42928:SF3">
    <property type="entry name" value="UPF0065 PROTEIN YFLP"/>
    <property type="match status" value="1"/>
</dbReference>
<dbReference type="AlphaFoldDB" id="A0A1W6BYT4"/>
<dbReference type="RefSeq" id="WP_027305534.1">
    <property type="nucleotide sequence ID" value="NZ_CP020867.1"/>
</dbReference>
<dbReference type="Gene3D" id="3.40.190.150">
    <property type="entry name" value="Bordetella uptake gene, domain 1"/>
    <property type="match status" value="1"/>
</dbReference>
<reference evidence="3 4" key="1">
    <citation type="submission" date="2017-04" db="EMBL/GenBank/DDBJ databases">
        <title>Complete genome sequence of the Campylobacter cuniculorum type strain LMG24588.</title>
        <authorList>
            <person name="Miller W.G."/>
            <person name="Yee E."/>
            <person name="Revez J."/>
            <person name="Bono J.L."/>
            <person name="Rossi M."/>
        </authorList>
    </citation>
    <scope>NUCLEOTIDE SEQUENCE [LARGE SCALE GENOMIC DNA]</scope>
    <source>
        <strain evidence="3 4">LMG 24588</strain>
    </source>
</reference>
<name>A0A1W6BYT4_9BACT</name>
<organism evidence="3 4">
    <name type="scientific">Campylobacter cuniculorum DSM 23162 = LMG 24588</name>
    <dbReference type="NCBI Taxonomy" id="1121267"/>
    <lineage>
        <taxon>Bacteria</taxon>
        <taxon>Pseudomonadati</taxon>
        <taxon>Campylobacterota</taxon>
        <taxon>Epsilonproteobacteria</taxon>
        <taxon>Campylobacterales</taxon>
        <taxon>Campylobacteraceae</taxon>
        <taxon>Campylobacter</taxon>
    </lineage>
</organism>
<accession>A0A1W6BYT4</accession>
<keyword evidence="2" id="KW-0732">Signal</keyword>
<feature type="chain" id="PRO_5010880314" evidence="2">
    <location>
        <begin position="20"/>
        <end position="325"/>
    </location>
</feature>
<dbReference type="PIRSF" id="PIRSF017082">
    <property type="entry name" value="YflP"/>
    <property type="match status" value="1"/>
</dbReference>
<dbReference type="PANTHER" id="PTHR42928">
    <property type="entry name" value="TRICARBOXYLATE-BINDING PROTEIN"/>
    <property type="match status" value="1"/>
</dbReference>
<dbReference type="STRING" id="1121267.CCUN_1694"/>
<keyword evidence="3" id="KW-0675">Receptor</keyword>
<gene>
    <name evidence="3" type="primary">tctC</name>
    <name evidence="3" type="ORF">CCUN_1694</name>
</gene>
<evidence type="ECO:0000256" key="1">
    <source>
        <dbReference type="ARBA" id="ARBA00006987"/>
    </source>
</evidence>
<dbReference type="OrthoDB" id="8677378at2"/>
<dbReference type="Pfam" id="PF03401">
    <property type="entry name" value="TctC"/>
    <property type="match status" value="1"/>
</dbReference>
<dbReference type="EMBL" id="CP020867">
    <property type="protein sequence ID" value="ARJ57269.1"/>
    <property type="molecule type" value="Genomic_DNA"/>
</dbReference>
<dbReference type="Gene3D" id="3.40.190.10">
    <property type="entry name" value="Periplasmic binding protein-like II"/>
    <property type="match status" value="1"/>
</dbReference>
<dbReference type="eggNOG" id="COG3181">
    <property type="taxonomic scope" value="Bacteria"/>
</dbReference>
<dbReference type="InterPro" id="IPR005064">
    <property type="entry name" value="BUG"/>
</dbReference>
<dbReference type="CDD" id="cd07012">
    <property type="entry name" value="PBP2_Bug_TTT"/>
    <property type="match status" value="1"/>
</dbReference>
<evidence type="ECO:0000256" key="2">
    <source>
        <dbReference type="SAM" id="SignalP"/>
    </source>
</evidence>
<dbReference type="SUPFAM" id="SSF53850">
    <property type="entry name" value="Periplasmic binding protein-like II"/>
    <property type="match status" value="1"/>
</dbReference>
<protein>
    <submittedName>
        <fullName evidence="3">Putative tripartite tricarboxylate transport protein TctABC, extracytoplasmic tricarboxylate-binding receptor TctC</fullName>
    </submittedName>
</protein>
<evidence type="ECO:0000313" key="3">
    <source>
        <dbReference type="EMBL" id="ARJ57269.1"/>
    </source>
</evidence>
<dbReference type="InterPro" id="IPR042100">
    <property type="entry name" value="Bug_dom1"/>
</dbReference>
<evidence type="ECO:0000313" key="4">
    <source>
        <dbReference type="Proteomes" id="UP000192902"/>
    </source>
</evidence>
<dbReference type="KEGG" id="ccun:CCUN_1694"/>
<sequence length="325" mass="35556">MKFKLFCTTLAFCSILAFAKEPNRPECIAPAQPGGGFDLTCKLIQTSITDTKILSKPMRVTYMPGGVGVVAYNSMINSRSKDGNAIVAFSSGTLLNIATGKHGKYNENDVRWLASGGVDYAAVGVKADSPYNTLEDLLNALKKDPKSISFGAGGSVGGQDWMTTALLAKSANVNIKDTRYVAFEGGGDAMISLLGGHIDAAVQGIAELLPHLESGSVRVLAVFSDERLHSNESKKLSEVPTAKELGYDVVWPTIRGYYMAPKVSDASYNWWLEALTKLQQTEEFKKQRELRGLFEFNKNGKELEEFVKAQTQKYRDLAKEFDLVK</sequence>
<comment type="similarity">
    <text evidence="1">Belongs to the UPF0065 (bug) family.</text>
</comment>
<feature type="signal peptide" evidence="2">
    <location>
        <begin position="1"/>
        <end position="19"/>
    </location>
</feature>
<proteinExistence type="inferred from homology"/>